<dbReference type="SUPFAM" id="SSF52343">
    <property type="entry name" value="Ferredoxin reductase-like, C-terminal NADP-linked domain"/>
    <property type="match status" value="1"/>
</dbReference>
<dbReference type="InterPro" id="IPR029039">
    <property type="entry name" value="Flavoprotein-like_sf"/>
</dbReference>
<dbReference type="PROSITE" id="PS50902">
    <property type="entry name" value="FLAVODOXIN_LIKE"/>
    <property type="match status" value="1"/>
</dbReference>
<protein>
    <submittedName>
        <fullName evidence="7">Nitric oxide synthase</fullName>
    </submittedName>
</protein>
<keyword evidence="3" id="KW-0813">Transport</keyword>
<dbReference type="InterPro" id="IPR001094">
    <property type="entry name" value="Flavdoxin-like"/>
</dbReference>
<keyword evidence="5" id="KW-0812">Transmembrane</keyword>
<keyword evidence="1" id="KW-0285">Flavoprotein</keyword>
<dbReference type="Gene3D" id="3.40.50.360">
    <property type="match status" value="1"/>
</dbReference>
<feature type="domain" description="Flavodoxin-like" evidence="6">
    <location>
        <begin position="416"/>
        <end position="554"/>
    </location>
</feature>
<sequence length="878" mass="95339">MQGAHAARRSWLRLLPGPRQVLFQLHWFLGITAGTLLLVIGLSGALLSFREEIVDAITPGGRHVPVAERPMLAPAELLEAVRAAHDGRAIGTLTLSSEAGHAARVLFAPPPGQRRGETIHVDPYTGAQLPPLRAEPFFEWVESLHRWLLLPREAGRVVAGILAASLLFLSLSGLYLRWPRRALQWRAWLTFDTALKGRSFLWGLHSVAGTLALVFYVMFTLTGLYWAYDWIRDPIDRAAGDPRPPRTAQPPRPAGMEAKAKPRADAPPADIRAAWQAFERKAAESGGWAEAGVRVPAAGAKQLQITWLAHGASHERARDRMTISLPAAEITQDERHEAKTAARQALTVIYPLHLGTYFGLPGRILNTLAALMLPLFTITGWMLYLDRRRKKRAVAHEQAALIAGAMPAPRGDEPPVLVAYASQTGTAEGIALRSAALLRAAGVAVTVAPLAELDPERLRHHRRLLLVASSFGEGEAPDSARRAARLLAATAAPALAHLRYGLLALGDRHYARFCGFGHALDHALESAGATRLFPTIEVDDGDPAALAQWSRALAADFSLGDATMAPDQTLPLQRWQLVERCLLNPASVGAPLYRIDLLPLAGAAMQWRAGALVELMPRHADEAVRPMLAAAGFDADAPVRHAGRGTTLAEALAASVLPTPQALQGAAGRPQALADALEPLALRRYSAASLPQEGRLRLLVRQARHEGGLGLASGWLTAHAPLHGEISLAVLHNPAFAPVDDDAPALFIGNGSGYAGLRAHLLARIAAGRRRNWLLFGERQQAHDAFCADELQQWQAEGWLERCDLVFSRDQPERLYVQDRLRDQAELLRGWMDEAACVYVCGSLSTMAVGVEDALRDILGEPALEALIESGRYRRDVY</sequence>
<dbReference type="PANTHER" id="PTHR34219">
    <property type="entry name" value="IRON-REGULATED INNER MEMBRANE PROTEIN-RELATED"/>
    <property type="match status" value="1"/>
</dbReference>
<dbReference type="CDD" id="cd06200">
    <property type="entry name" value="SiR_like1"/>
    <property type="match status" value="1"/>
</dbReference>
<feature type="transmembrane region" description="Helical" evidence="5">
    <location>
        <begin position="199"/>
        <end position="228"/>
    </location>
</feature>
<gene>
    <name evidence="7" type="ORF">GT347_20745</name>
</gene>
<evidence type="ECO:0000256" key="3">
    <source>
        <dbReference type="ARBA" id="ARBA00022982"/>
    </source>
</evidence>
<organism evidence="7 8">
    <name type="scientific">Xylophilus rhododendri</name>
    <dbReference type="NCBI Taxonomy" id="2697032"/>
    <lineage>
        <taxon>Bacteria</taxon>
        <taxon>Pseudomonadati</taxon>
        <taxon>Pseudomonadota</taxon>
        <taxon>Betaproteobacteria</taxon>
        <taxon>Burkholderiales</taxon>
        <taxon>Xylophilus</taxon>
    </lineage>
</organism>
<dbReference type="GO" id="GO:0010181">
    <property type="term" value="F:FMN binding"/>
    <property type="evidence" value="ECO:0007669"/>
    <property type="project" value="InterPro"/>
</dbReference>
<feature type="transmembrane region" description="Helical" evidence="5">
    <location>
        <begin position="21"/>
        <end position="42"/>
    </location>
</feature>
<evidence type="ECO:0000259" key="6">
    <source>
        <dbReference type="PROSITE" id="PS50902"/>
    </source>
</evidence>
<name>A0A857JB37_9BURK</name>
<dbReference type="PRINTS" id="PR00369">
    <property type="entry name" value="FLAVODOXIN"/>
</dbReference>
<evidence type="ECO:0000256" key="4">
    <source>
        <dbReference type="SAM" id="MobiDB-lite"/>
    </source>
</evidence>
<evidence type="ECO:0000256" key="2">
    <source>
        <dbReference type="ARBA" id="ARBA00022643"/>
    </source>
</evidence>
<evidence type="ECO:0000313" key="7">
    <source>
        <dbReference type="EMBL" id="QHJ00193.1"/>
    </source>
</evidence>
<dbReference type="Gene3D" id="3.40.50.80">
    <property type="entry name" value="Nucleotide-binding domain of ferredoxin-NADP reductase (FNR) module"/>
    <property type="match status" value="1"/>
</dbReference>
<keyword evidence="8" id="KW-1185">Reference proteome</keyword>
<accession>A0A857JB37</accession>
<reference evidence="7 8" key="1">
    <citation type="submission" date="2020-01" db="EMBL/GenBank/DDBJ databases">
        <title>Genome sequencing of strain KACC 21265.</title>
        <authorList>
            <person name="Heo J."/>
            <person name="Kim S.-J."/>
            <person name="Kim J.-S."/>
            <person name="Hong S.-B."/>
            <person name="Kwon S.-W."/>
        </authorList>
    </citation>
    <scope>NUCLEOTIDE SEQUENCE [LARGE SCALE GENOMIC DNA]</scope>
    <source>
        <strain evidence="7 8">KACC 21265</strain>
    </source>
</reference>
<keyword evidence="5" id="KW-0472">Membrane</keyword>
<feature type="transmembrane region" description="Helical" evidence="5">
    <location>
        <begin position="157"/>
        <end position="178"/>
    </location>
</feature>
<keyword evidence="2" id="KW-0288">FMN</keyword>
<evidence type="ECO:0000256" key="1">
    <source>
        <dbReference type="ARBA" id="ARBA00022630"/>
    </source>
</evidence>
<dbReference type="EMBL" id="CP047650">
    <property type="protein sequence ID" value="QHJ00193.1"/>
    <property type="molecule type" value="Genomic_DNA"/>
</dbReference>
<keyword evidence="3" id="KW-0249">Electron transport</keyword>
<dbReference type="InterPro" id="IPR008254">
    <property type="entry name" value="Flavodoxin/NO_synth"/>
</dbReference>
<dbReference type="InterPro" id="IPR005625">
    <property type="entry name" value="PepSY-ass_TM"/>
</dbReference>
<dbReference type="Proteomes" id="UP000464787">
    <property type="component" value="Chromosome"/>
</dbReference>
<dbReference type="AlphaFoldDB" id="A0A857JB37"/>
<dbReference type="InterPro" id="IPR017938">
    <property type="entry name" value="Riboflavin_synthase-like_b-brl"/>
</dbReference>
<evidence type="ECO:0000313" key="8">
    <source>
        <dbReference type="Proteomes" id="UP000464787"/>
    </source>
</evidence>
<keyword evidence="5" id="KW-1133">Transmembrane helix</keyword>
<dbReference type="PANTHER" id="PTHR34219:SF3">
    <property type="entry name" value="BLL7967 PROTEIN"/>
    <property type="match status" value="1"/>
</dbReference>
<dbReference type="Pfam" id="PF03929">
    <property type="entry name" value="PepSY_TM"/>
    <property type="match status" value="1"/>
</dbReference>
<evidence type="ECO:0000256" key="5">
    <source>
        <dbReference type="SAM" id="Phobius"/>
    </source>
</evidence>
<dbReference type="SUPFAM" id="SSF52218">
    <property type="entry name" value="Flavoproteins"/>
    <property type="match status" value="1"/>
</dbReference>
<feature type="region of interest" description="Disordered" evidence="4">
    <location>
        <begin position="239"/>
        <end position="267"/>
    </location>
</feature>
<dbReference type="SUPFAM" id="SSF63380">
    <property type="entry name" value="Riboflavin synthase domain-like"/>
    <property type="match status" value="1"/>
</dbReference>
<proteinExistence type="predicted"/>
<dbReference type="KEGG" id="xyk:GT347_20745"/>
<dbReference type="Pfam" id="PF00258">
    <property type="entry name" value="Flavodoxin_1"/>
    <property type="match status" value="1"/>
</dbReference>
<dbReference type="InterPro" id="IPR039261">
    <property type="entry name" value="FNR_nucleotide-bd"/>
</dbReference>
<feature type="transmembrane region" description="Helical" evidence="5">
    <location>
        <begin position="364"/>
        <end position="384"/>
    </location>
</feature>